<comment type="caution">
    <text evidence="2">The sequence shown here is derived from an EMBL/GenBank/DDBJ whole genome shotgun (WGS) entry which is preliminary data.</text>
</comment>
<feature type="signal peptide" evidence="1">
    <location>
        <begin position="1"/>
        <end position="20"/>
    </location>
</feature>
<proteinExistence type="predicted"/>
<dbReference type="EMBL" id="AECZ01000004">
    <property type="protein sequence ID" value="EFL52327.1"/>
    <property type="molecule type" value="Genomic_DNA"/>
</dbReference>
<reference evidence="2 3" key="1">
    <citation type="submission" date="2010-08" db="EMBL/GenBank/DDBJ databases">
        <title>The draft genome of Desulfovibrio fructosovorans JJ.</title>
        <authorList>
            <consortium name="US DOE Joint Genome Institute (JGI-PGF)"/>
            <person name="Lucas S."/>
            <person name="Copeland A."/>
            <person name="Lapidus A."/>
            <person name="Cheng J.-F."/>
            <person name="Bruce D."/>
            <person name="Goodwin L."/>
            <person name="Pitluck S."/>
            <person name="Land M.L."/>
            <person name="Hauser L."/>
            <person name="Chang Y.-J."/>
            <person name="Jeffries C."/>
            <person name="Wall J.D."/>
            <person name="Stahl D.A."/>
            <person name="Arkin A.P."/>
            <person name="Dehal P."/>
            <person name="Stolyar S.M."/>
            <person name="Hazen T.C."/>
            <person name="Woyke T.J."/>
        </authorList>
    </citation>
    <scope>NUCLEOTIDE SEQUENCE [LARGE SCALE GENOMIC DNA]</scope>
    <source>
        <strain evidence="2 3">JJ</strain>
    </source>
</reference>
<evidence type="ECO:0000256" key="1">
    <source>
        <dbReference type="SAM" id="SignalP"/>
    </source>
</evidence>
<organism evidence="2 3">
    <name type="scientific">Solidesulfovibrio fructosivorans JJ]</name>
    <dbReference type="NCBI Taxonomy" id="596151"/>
    <lineage>
        <taxon>Bacteria</taxon>
        <taxon>Pseudomonadati</taxon>
        <taxon>Thermodesulfobacteriota</taxon>
        <taxon>Desulfovibrionia</taxon>
        <taxon>Desulfovibrionales</taxon>
        <taxon>Desulfovibrionaceae</taxon>
        <taxon>Solidesulfovibrio</taxon>
    </lineage>
</organism>
<dbReference type="STRING" id="596151.DesfrDRAFT_0816"/>
<sequence precursor="true">MNRVVVCLLILLVLPLPCFAQRSTEPLNFRGIEWDTYYSAIPGMTKQYSRNKKIDIFKKSGDEMAIGDCKLDTLTYEGFNGRIYKVNMTFSSCNPGQVFNMFKQKYGECTSVEDSLDQYIGTWNWKRVKLVFFIDVDSFASEITYTYKITEREYETYLKEKAGAKKDQF</sequence>
<keyword evidence="1" id="KW-0732">Signal</keyword>
<name>E1JT67_SOLFR</name>
<keyword evidence="3" id="KW-1185">Reference proteome</keyword>
<dbReference type="Proteomes" id="UP000006250">
    <property type="component" value="Unassembled WGS sequence"/>
</dbReference>
<dbReference type="AlphaFoldDB" id="E1JT67"/>
<gene>
    <name evidence="2" type="ORF">DesfrDRAFT_0816</name>
</gene>
<evidence type="ECO:0000313" key="2">
    <source>
        <dbReference type="EMBL" id="EFL52327.1"/>
    </source>
</evidence>
<accession>E1JT67</accession>
<feature type="chain" id="PRO_5003148084" evidence="1">
    <location>
        <begin position="21"/>
        <end position="169"/>
    </location>
</feature>
<protein>
    <submittedName>
        <fullName evidence="2">Uncharacterized protein</fullName>
    </submittedName>
</protein>
<dbReference type="OrthoDB" id="5454537at2"/>
<dbReference type="RefSeq" id="WP_005991360.1">
    <property type="nucleotide sequence ID" value="NZ_AECZ01000004.1"/>
</dbReference>
<evidence type="ECO:0000313" key="3">
    <source>
        <dbReference type="Proteomes" id="UP000006250"/>
    </source>
</evidence>
<dbReference type="eggNOG" id="ENOG5031MWW">
    <property type="taxonomic scope" value="Bacteria"/>
</dbReference>